<evidence type="ECO:0000313" key="3">
    <source>
        <dbReference type="Proteomes" id="UP000800097"/>
    </source>
</evidence>
<dbReference type="GeneID" id="54554341"/>
<feature type="compositionally biased region" description="Polar residues" evidence="1">
    <location>
        <begin position="176"/>
        <end position="186"/>
    </location>
</feature>
<name>A0A6A6J9Y8_WESOR</name>
<proteinExistence type="predicted"/>
<feature type="region of interest" description="Disordered" evidence="1">
    <location>
        <begin position="158"/>
        <end position="186"/>
    </location>
</feature>
<evidence type="ECO:0000313" key="2">
    <source>
        <dbReference type="EMBL" id="KAF2273410.1"/>
    </source>
</evidence>
<dbReference type="RefSeq" id="XP_033650949.1">
    <property type="nucleotide sequence ID" value="XM_033801166.1"/>
</dbReference>
<dbReference type="EMBL" id="ML986510">
    <property type="protein sequence ID" value="KAF2273410.1"/>
    <property type="molecule type" value="Genomic_DNA"/>
</dbReference>
<dbReference type="Proteomes" id="UP000800097">
    <property type="component" value="Unassembled WGS sequence"/>
</dbReference>
<feature type="region of interest" description="Disordered" evidence="1">
    <location>
        <begin position="290"/>
        <end position="330"/>
    </location>
</feature>
<feature type="compositionally biased region" description="Low complexity" evidence="1">
    <location>
        <begin position="161"/>
        <end position="175"/>
    </location>
</feature>
<feature type="compositionally biased region" description="Polar residues" evidence="1">
    <location>
        <begin position="290"/>
        <end position="299"/>
    </location>
</feature>
<gene>
    <name evidence="2" type="ORF">EI97DRAFT_461074</name>
</gene>
<organism evidence="2 3">
    <name type="scientific">Westerdykella ornata</name>
    <dbReference type="NCBI Taxonomy" id="318751"/>
    <lineage>
        <taxon>Eukaryota</taxon>
        <taxon>Fungi</taxon>
        <taxon>Dikarya</taxon>
        <taxon>Ascomycota</taxon>
        <taxon>Pezizomycotina</taxon>
        <taxon>Dothideomycetes</taxon>
        <taxon>Pleosporomycetidae</taxon>
        <taxon>Pleosporales</taxon>
        <taxon>Sporormiaceae</taxon>
        <taxon>Westerdykella</taxon>
    </lineage>
</organism>
<protein>
    <submittedName>
        <fullName evidence="2">Uncharacterized protein</fullName>
    </submittedName>
</protein>
<dbReference type="AlphaFoldDB" id="A0A6A6J9Y8"/>
<dbReference type="OrthoDB" id="5394557at2759"/>
<evidence type="ECO:0000256" key="1">
    <source>
        <dbReference type="SAM" id="MobiDB-lite"/>
    </source>
</evidence>
<keyword evidence="3" id="KW-1185">Reference proteome</keyword>
<accession>A0A6A6J9Y8</accession>
<feature type="compositionally biased region" description="Polar residues" evidence="1">
    <location>
        <begin position="314"/>
        <end position="330"/>
    </location>
</feature>
<sequence>MPCPESTCSTEPYNLDHTTAYLQNPNAIMGMYGANFQWNQASQRIPLNRPSTYLEDQNSQASYTLAGLPVLQTSNLPPNTTAEAMSPLNMTSIQSALPLSLPMRPHNQAAAPRRQLPIPQPSPARRARNAVDILQDQRLRSVQTIPGIQMHSFARPALTWSSDSSGSDAQSTPSSEASSNNIVAHSATTRDINDTIAYSGITASTKRESVSSNTQQQLSFSTSPLLETMPTVAGTTTYSNFRNYTLPTSSSTDTLAVLARPNSLSNMYSFSTDSSEKQTPLRRSSNEGALISGQQYTPLQPSPDGTHLVELKSQPPSINPSSMPTLNRSF</sequence>
<reference evidence="2" key="1">
    <citation type="journal article" date="2020" name="Stud. Mycol.">
        <title>101 Dothideomycetes genomes: a test case for predicting lifestyles and emergence of pathogens.</title>
        <authorList>
            <person name="Haridas S."/>
            <person name="Albert R."/>
            <person name="Binder M."/>
            <person name="Bloem J."/>
            <person name="Labutti K."/>
            <person name="Salamov A."/>
            <person name="Andreopoulos B."/>
            <person name="Baker S."/>
            <person name="Barry K."/>
            <person name="Bills G."/>
            <person name="Bluhm B."/>
            <person name="Cannon C."/>
            <person name="Castanera R."/>
            <person name="Culley D."/>
            <person name="Daum C."/>
            <person name="Ezra D."/>
            <person name="Gonzalez J."/>
            <person name="Henrissat B."/>
            <person name="Kuo A."/>
            <person name="Liang C."/>
            <person name="Lipzen A."/>
            <person name="Lutzoni F."/>
            <person name="Magnuson J."/>
            <person name="Mondo S."/>
            <person name="Nolan M."/>
            <person name="Ohm R."/>
            <person name="Pangilinan J."/>
            <person name="Park H.-J."/>
            <person name="Ramirez L."/>
            <person name="Alfaro M."/>
            <person name="Sun H."/>
            <person name="Tritt A."/>
            <person name="Yoshinaga Y."/>
            <person name="Zwiers L.-H."/>
            <person name="Turgeon B."/>
            <person name="Goodwin S."/>
            <person name="Spatafora J."/>
            <person name="Crous P."/>
            <person name="Grigoriev I."/>
        </authorList>
    </citation>
    <scope>NUCLEOTIDE SEQUENCE</scope>
    <source>
        <strain evidence="2">CBS 379.55</strain>
    </source>
</reference>